<name>A0ABP7NKK6_9ACTN</name>
<evidence type="ECO:0000313" key="5">
    <source>
        <dbReference type="Proteomes" id="UP001418444"/>
    </source>
</evidence>
<dbReference type="Gene3D" id="3.90.180.10">
    <property type="entry name" value="Medium-chain alcohol dehydrogenases, catalytic domain"/>
    <property type="match status" value="1"/>
</dbReference>
<dbReference type="CDD" id="cd05289">
    <property type="entry name" value="MDR_like_2"/>
    <property type="match status" value="1"/>
</dbReference>
<dbReference type="SUPFAM" id="SSF51735">
    <property type="entry name" value="NAD(P)-binding Rossmann-fold domains"/>
    <property type="match status" value="1"/>
</dbReference>
<reference evidence="5" key="1">
    <citation type="journal article" date="2019" name="Int. J. Syst. Evol. Microbiol.">
        <title>The Global Catalogue of Microorganisms (GCM) 10K type strain sequencing project: providing services to taxonomists for standard genome sequencing and annotation.</title>
        <authorList>
            <consortium name="The Broad Institute Genomics Platform"/>
            <consortium name="The Broad Institute Genome Sequencing Center for Infectious Disease"/>
            <person name="Wu L."/>
            <person name="Ma J."/>
        </authorList>
    </citation>
    <scope>NUCLEOTIDE SEQUENCE [LARGE SCALE GENOMIC DNA]</scope>
    <source>
        <strain evidence="5">JCM 16923</strain>
    </source>
</reference>
<comment type="caution">
    <text evidence="4">The sequence shown here is derived from an EMBL/GenBank/DDBJ whole genome shotgun (WGS) entry which is preliminary data.</text>
</comment>
<dbReference type="EMBL" id="BAAAZW010000001">
    <property type="protein sequence ID" value="GAA3949250.1"/>
    <property type="molecule type" value="Genomic_DNA"/>
</dbReference>
<dbReference type="SUPFAM" id="SSF50129">
    <property type="entry name" value="GroES-like"/>
    <property type="match status" value="1"/>
</dbReference>
<protein>
    <submittedName>
        <fullName evidence="4">NADP-dependent oxidoreductase</fullName>
    </submittedName>
</protein>
<dbReference type="InterPro" id="IPR020843">
    <property type="entry name" value="ER"/>
</dbReference>
<dbReference type="Gene3D" id="3.40.50.720">
    <property type="entry name" value="NAD(P)-binding Rossmann-like Domain"/>
    <property type="match status" value="1"/>
</dbReference>
<accession>A0ABP7NKK6</accession>
<dbReference type="Pfam" id="PF08240">
    <property type="entry name" value="ADH_N"/>
    <property type="match status" value="1"/>
</dbReference>
<dbReference type="PANTHER" id="PTHR48106:SF13">
    <property type="entry name" value="QUINONE OXIDOREDUCTASE-RELATED"/>
    <property type="match status" value="1"/>
</dbReference>
<evidence type="ECO:0000313" key="4">
    <source>
        <dbReference type="EMBL" id="GAA3949250.1"/>
    </source>
</evidence>
<dbReference type="Proteomes" id="UP001418444">
    <property type="component" value="Unassembled WGS sequence"/>
</dbReference>
<dbReference type="InterPro" id="IPR011032">
    <property type="entry name" value="GroES-like_sf"/>
</dbReference>
<proteinExistence type="predicted"/>
<feature type="domain" description="Enoyl reductase (ER)" evidence="3">
    <location>
        <begin position="13"/>
        <end position="306"/>
    </location>
</feature>
<dbReference type="InterPro" id="IPR013154">
    <property type="entry name" value="ADH-like_N"/>
</dbReference>
<gene>
    <name evidence="4" type="ORF">GCM10022231_03420</name>
</gene>
<evidence type="ECO:0000256" key="1">
    <source>
        <dbReference type="ARBA" id="ARBA00022857"/>
    </source>
</evidence>
<evidence type="ECO:0000256" key="2">
    <source>
        <dbReference type="ARBA" id="ARBA00023002"/>
    </source>
</evidence>
<evidence type="ECO:0000259" key="3">
    <source>
        <dbReference type="SMART" id="SM00829"/>
    </source>
</evidence>
<keyword evidence="2" id="KW-0560">Oxidoreductase</keyword>
<dbReference type="InterPro" id="IPR036291">
    <property type="entry name" value="NAD(P)-bd_dom_sf"/>
</dbReference>
<organism evidence="4 5">
    <name type="scientific">Gordonia caeni</name>
    <dbReference type="NCBI Taxonomy" id="1007097"/>
    <lineage>
        <taxon>Bacteria</taxon>
        <taxon>Bacillati</taxon>
        <taxon>Actinomycetota</taxon>
        <taxon>Actinomycetes</taxon>
        <taxon>Mycobacteriales</taxon>
        <taxon>Gordoniaceae</taxon>
        <taxon>Gordonia</taxon>
    </lineage>
</organism>
<dbReference type="RefSeq" id="WP_344779942.1">
    <property type="nucleotide sequence ID" value="NZ_BAAAZW010000001.1"/>
</dbReference>
<sequence length="308" mass="31137">MSTAASWTAHGFGGLDDFVCERREVPAPGPGEITVDVRAAGVNPADLKHVQRGTDPATLPIPIGYEIAGTVTAAGPGAPFRPGQRVVAFRVHGGYAEATTIPAADAIVLPGHVDDAAAAGLLLAGCTAAELLHRSGAQSGQTVLLHGASGAVGAALLQLARLDGVQVVGTAGPERQEAVRRFGGIPVPYGPGLSERVRTAAPDGVVAALDAAGTAEATATSLELVDDRRRIITVAAAAAAREHGFVALSGGAPGSAAYRDAVRRRLVSLLADGSLRVPIARTYPLAEAREALNLVASGRAHGKVVLLP</sequence>
<dbReference type="PANTHER" id="PTHR48106">
    <property type="entry name" value="QUINONE OXIDOREDUCTASE PIG3-RELATED"/>
    <property type="match status" value="1"/>
</dbReference>
<keyword evidence="1" id="KW-0521">NADP</keyword>
<dbReference type="Pfam" id="PF13602">
    <property type="entry name" value="ADH_zinc_N_2"/>
    <property type="match status" value="1"/>
</dbReference>
<keyword evidence="5" id="KW-1185">Reference proteome</keyword>
<dbReference type="SMART" id="SM00829">
    <property type="entry name" value="PKS_ER"/>
    <property type="match status" value="1"/>
</dbReference>